<dbReference type="Proteomes" id="UP000034156">
    <property type="component" value="Chromosome"/>
</dbReference>
<dbReference type="RefSeq" id="WP_046849103.1">
    <property type="nucleotide sequence ID" value="NZ_CP011451.1"/>
</dbReference>
<dbReference type="InterPro" id="IPR024654">
    <property type="entry name" value="Calcineurin-like_PHP_lpxH"/>
</dbReference>
<dbReference type="PATRIC" id="fig|44574.3.peg.717"/>
<reference evidence="4 6" key="2">
    <citation type="journal article" date="2016" name="Genome Announc.">
        <title>Genome Sequence of Nitrosomonas communis Strain Nm2, a Mesophilic Ammonia-Oxidizing Bacterium Isolated from Mediterranean Soil.</title>
        <authorList>
            <person name="Kozlowski J.A."/>
            <person name="Kits K.D."/>
            <person name="Stein L.Y."/>
        </authorList>
    </citation>
    <scope>NUCLEOTIDE SEQUENCE [LARGE SCALE GENOMIC DNA]</scope>
    <source>
        <strain evidence="4 6">Nm2</strain>
    </source>
</reference>
<sequence>MRIAVVSDIHGNLPALEAVVAHFKQSGVDAVINLGDNLSGPLLPLETAQYLMAQDWIHISGNHDRQLLAYGTEQCTDVDELAYSQLTTRELAWLKLLPPKADFDTDVLLCHGTPASDLTYFLETVEAHGARMATRQEVDERLGETRAKLVLCGHTHKPRAMRASSGQLVVNPGSIGLPAFDDATPYFHVVQTGSPDAHYAILERIKGRWVASLITVPYDYDAMVKLAHSRRYDDWAQALATGYMS</sequence>
<dbReference type="PIRSF" id="PIRSF000883">
    <property type="entry name" value="Pesterase_MJ0912"/>
    <property type="match status" value="1"/>
</dbReference>
<dbReference type="GO" id="GO:0005737">
    <property type="term" value="C:cytoplasm"/>
    <property type="evidence" value="ECO:0007669"/>
    <property type="project" value="TreeGrafter"/>
</dbReference>
<proteinExistence type="inferred from homology"/>
<evidence type="ECO:0000256" key="2">
    <source>
        <dbReference type="RuleBase" id="RU362039"/>
    </source>
</evidence>
<evidence type="ECO:0000313" key="7">
    <source>
        <dbReference type="Proteomes" id="UP000324176"/>
    </source>
</evidence>
<keyword evidence="6" id="KW-1185">Reference proteome</keyword>
<dbReference type="InterPro" id="IPR050126">
    <property type="entry name" value="Ap4A_hydrolase"/>
</dbReference>
<dbReference type="EC" id="3.1.4.-" evidence="2"/>
<evidence type="ECO:0000259" key="3">
    <source>
        <dbReference type="Pfam" id="PF12850"/>
    </source>
</evidence>
<comment type="similarity">
    <text evidence="1 2">Belongs to the metallophosphoesterase superfamily. YfcE family.</text>
</comment>
<evidence type="ECO:0000313" key="5">
    <source>
        <dbReference type="EMBL" id="TYP93230.1"/>
    </source>
</evidence>
<dbReference type="InterPro" id="IPR000979">
    <property type="entry name" value="Phosphodiesterase_MJ0936/Vps29"/>
</dbReference>
<dbReference type="Proteomes" id="UP000324176">
    <property type="component" value="Unassembled WGS sequence"/>
</dbReference>
<keyword evidence="2" id="KW-0479">Metal-binding</keyword>
<dbReference type="AlphaFoldDB" id="A0A0F7KCZ5"/>
<name>A0A0F7KCZ5_9PROT</name>
<gene>
    <name evidence="4" type="ORF">AAW31_03020</name>
    <name evidence="5" type="ORF">BCL69_100340</name>
</gene>
<dbReference type="OrthoDB" id="9813918at2"/>
<dbReference type="EMBL" id="CP011451">
    <property type="protein sequence ID" value="AKH37008.1"/>
    <property type="molecule type" value="Genomic_DNA"/>
</dbReference>
<dbReference type="Pfam" id="PF12850">
    <property type="entry name" value="Metallophos_2"/>
    <property type="match status" value="1"/>
</dbReference>
<accession>A0A0F7KCZ5</accession>
<evidence type="ECO:0000256" key="1">
    <source>
        <dbReference type="ARBA" id="ARBA00008950"/>
    </source>
</evidence>
<dbReference type="Gene3D" id="3.60.21.10">
    <property type="match status" value="1"/>
</dbReference>
<dbReference type="PANTHER" id="PTHR42850">
    <property type="entry name" value="METALLOPHOSPHOESTERASE"/>
    <property type="match status" value="1"/>
</dbReference>
<dbReference type="SUPFAM" id="SSF56300">
    <property type="entry name" value="Metallo-dependent phosphatases"/>
    <property type="match status" value="1"/>
</dbReference>
<evidence type="ECO:0000313" key="6">
    <source>
        <dbReference type="Proteomes" id="UP000034156"/>
    </source>
</evidence>
<organism evidence="4 6">
    <name type="scientific">Nitrosomonas communis</name>
    <dbReference type="NCBI Taxonomy" id="44574"/>
    <lineage>
        <taxon>Bacteria</taxon>
        <taxon>Pseudomonadati</taxon>
        <taxon>Pseudomonadota</taxon>
        <taxon>Betaproteobacteria</taxon>
        <taxon>Nitrosomonadales</taxon>
        <taxon>Nitrosomonadaceae</taxon>
        <taxon>Nitrosomonas</taxon>
    </lineage>
</organism>
<reference evidence="5 7" key="3">
    <citation type="submission" date="2019-07" db="EMBL/GenBank/DDBJ databases">
        <title>Active sludge and wastewater microbial communities from Klosterneuburg, Austria.</title>
        <authorList>
            <person name="Wagner M."/>
        </authorList>
    </citation>
    <scope>NUCLEOTIDE SEQUENCE [LARGE SCALE GENOMIC DNA]</scope>
    <source>
        <strain evidence="5 7">Nm2</strain>
    </source>
</reference>
<protein>
    <recommendedName>
        <fullName evidence="2">Phosphoesterase</fullName>
        <ecNumber evidence="2">3.1.4.-</ecNumber>
    </recommendedName>
</protein>
<dbReference type="EMBL" id="VNHT01000003">
    <property type="protein sequence ID" value="TYP93230.1"/>
    <property type="molecule type" value="Genomic_DNA"/>
</dbReference>
<comment type="cofactor">
    <cofactor evidence="2">
        <name>a divalent metal cation</name>
        <dbReference type="ChEBI" id="CHEBI:60240"/>
    </cofactor>
</comment>
<dbReference type="NCBIfam" id="TIGR00040">
    <property type="entry name" value="yfcE"/>
    <property type="match status" value="1"/>
</dbReference>
<dbReference type="GO" id="GO:0046872">
    <property type="term" value="F:metal ion binding"/>
    <property type="evidence" value="ECO:0007669"/>
    <property type="project" value="UniProtKB-KW"/>
</dbReference>
<feature type="domain" description="Calcineurin-like phosphoesterase" evidence="3">
    <location>
        <begin position="1"/>
        <end position="187"/>
    </location>
</feature>
<dbReference type="GO" id="GO:0016791">
    <property type="term" value="F:phosphatase activity"/>
    <property type="evidence" value="ECO:0007669"/>
    <property type="project" value="TreeGrafter"/>
</dbReference>
<dbReference type="InterPro" id="IPR011152">
    <property type="entry name" value="Pesterase_MJ0912"/>
</dbReference>
<evidence type="ECO:0000313" key="4">
    <source>
        <dbReference type="EMBL" id="AKH37008.1"/>
    </source>
</evidence>
<dbReference type="InterPro" id="IPR029052">
    <property type="entry name" value="Metallo-depent_PP-like"/>
</dbReference>
<dbReference type="PANTHER" id="PTHR42850:SF2">
    <property type="entry name" value="BLL5683 PROTEIN"/>
    <property type="match status" value="1"/>
</dbReference>
<reference evidence="6" key="1">
    <citation type="submission" date="2015-05" db="EMBL/GenBank/DDBJ databases">
        <title>Draft genome of Nitrosomonas communis strain Nm2.</title>
        <authorList>
            <person name="Kozlowski J.A."/>
            <person name="Kits K.D."/>
            <person name="Stein L.Y."/>
        </authorList>
    </citation>
    <scope>NUCLEOTIDE SEQUENCE [LARGE SCALE GENOMIC DNA]</scope>
    <source>
        <strain evidence="6">Nm2</strain>
    </source>
</reference>
<dbReference type="KEGG" id="nco:AAW31_03020"/>